<feature type="compositionally biased region" description="Basic and acidic residues" evidence="1">
    <location>
        <begin position="827"/>
        <end position="839"/>
    </location>
</feature>
<feature type="region of interest" description="Disordered" evidence="1">
    <location>
        <begin position="768"/>
        <end position="912"/>
    </location>
</feature>
<organism evidence="2 3">
    <name type="scientific">Cerrena zonata</name>
    <dbReference type="NCBI Taxonomy" id="2478898"/>
    <lineage>
        <taxon>Eukaryota</taxon>
        <taxon>Fungi</taxon>
        <taxon>Dikarya</taxon>
        <taxon>Basidiomycota</taxon>
        <taxon>Agaricomycotina</taxon>
        <taxon>Agaricomycetes</taxon>
        <taxon>Polyporales</taxon>
        <taxon>Cerrenaceae</taxon>
        <taxon>Cerrena</taxon>
    </lineage>
</organism>
<protein>
    <submittedName>
        <fullName evidence="2">Uncharacterized protein</fullName>
    </submittedName>
</protein>
<feature type="compositionally biased region" description="Low complexity" evidence="1">
    <location>
        <begin position="771"/>
        <end position="787"/>
    </location>
</feature>
<evidence type="ECO:0000313" key="2">
    <source>
        <dbReference type="EMBL" id="KAK7682187.1"/>
    </source>
</evidence>
<feature type="compositionally biased region" description="Basic residues" evidence="1">
    <location>
        <begin position="465"/>
        <end position="474"/>
    </location>
</feature>
<feature type="region of interest" description="Disordered" evidence="1">
    <location>
        <begin position="519"/>
        <end position="577"/>
    </location>
</feature>
<feature type="compositionally biased region" description="Polar residues" evidence="1">
    <location>
        <begin position="554"/>
        <end position="567"/>
    </location>
</feature>
<feature type="compositionally biased region" description="Pro residues" evidence="1">
    <location>
        <begin position="9"/>
        <end position="22"/>
    </location>
</feature>
<comment type="caution">
    <text evidence="2">The sequence shown here is derived from an EMBL/GenBank/DDBJ whole genome shotgun (WGS) entry which is preliminary data.</text>
</comment>
<gene>
    <name evidence="2" type="ORF">QCA50_014774</name>
</gene>
<dbReference type="EMBL" id="JASBNA010000037">
    <property type="protein sequence ID" value="KAK7682187.1"/>
    <property type="molecule type" value="Genomic_DNA"/>
</dbReference>
<name>A0AAW0FSB9_9APHY</name>
<feature type="compositionally biased region" description="Basic residues" evidence="1">
    <location>
        <begin position="794"/>
        <end position="803"/>
    </location>
</feature>
<feature type="compositionally biased region" description="Polar residues" evidence="1">
    <location>
        <begin position="448"/>
        <end position="464"/>
    </location>
</feature>
<dbReference type="Proteomes" id="UP001385951">
    <property type="component" value="Unassembled WGS sequence"/>
</dbReference>
<keyword evidence="3" id="KW-1185">Reference proteome</keyword>
<feature type="compositionally biased region" description="Basic residues" evidence="1">
    <location>
        <begin position="891"/>
        <end position="912"/>
    </location>
</feature>
<sequence length="912" mass="101306">MDLTTAPTAAPPAAPTADPPAAPLVLPQEVQPTATTTTPPVDFGLSYSQKVFLEDYYQRYLSASSKAERRLVATTAAKDLIRRDHITGKEDASRTRKRVVNWLYDRLARPEAGSPSRYGFLKSVTGRKLWAQKEWDSVKPSIEAALNAPDTKYKHFLPAYNAVTKAAFSALPDPERGYWNLEAKKINEGNASEDAQALYGDMTWSEFINNVVASAQRWFGAHMVVLAYRPSIKLNTRFAQSIHETRPVKLTERRWIDSHPDGQWSWLAKDYLTWPLTLGDGDPKKPLLIHFDTTGEPLLPSLTVFTTAEQHRDVLQMFLTTHYKFATCDPAAAPPYINMPGYGPLLVEDQYLPESNDSDVYDVYLRKPGSLRGAQRYSFLSHLYARQERYLSGDSILIFRWKSIRAPGRIVSWEPAKYSNDWMIQYATKHGTIRAPLDLGAHPVTPAPVTSTRPPEAGPSTSQRHTNKASKSRKRMQDSDDSELEDDDPFQSESEDEKDVEGMVVESDGEDFTSALDAVSTDEEEELAQQASARVNPSKGKAAVRPPNYRPLAPQTTAPNLPTTSAKPSVPHVKQQVRFRDRIPVDEEEEDELDLLFNLVTRPTSPPESIVDVASQPPSWTASRVDRKIEYLRAIAPDTHFLALVNWYAKHGVNIVLPASSFEWASWESDAAHLPEDVHCTLAGVTQVLAPINSGRKSIKMYFSDLPSFELLLLTSALVYRDVKVAAFHEMDNPDFPLYFNVSQFSKKHFDWLGISFKKMASAIPIDGEQPSPSAAIIPSDPSGSISQAPKVTHVPKPRKKVTAKAQQLKTGEPSRSEPPVLTPVHSDNEDARGSKRAPESPTTPRKGQGKKKQKASSPPVEVRRGKRDRTAPKRFDENGDIPLAPAGGKGRGRGGAHAQRGRNGPKKAGKH</sequence>
<accession>A0AAW0FSB9</accession>
<dbReference type="AlphaFoldDB" id="A0AAW0FSB9"/>
<proteinExistence type="predicted"/>
<feature type="region of interest" description="Disordered" evidence="1">
    <location>
        <begin position="1"/>
        <end position="23"/>
    </location>
</feature>
<feature type="region of interest" description="Disordered" evidence="1">
    <location>
        <begin position="437"/>
        <end position="503"/>
    </location>
</feature>
<feature type="compositionally biased region" description="Acidic residues" evidence="1">
    <location>
        <begin position="479"/>
        <end position="499"/>
    </location>
</feature>
<feature type="compositionally biased region" description="Basic and acidic residues" evidence="1">
    <location>
        <begin position="869"/>
        <end position="878"/>
    </location>
</feature>
<evidence type="ECO:0000256" key="1">
    <source>
        <dbReference type="SAM" id="MobiDB-lite"/>
    </source>
</evidence>
<reference evidence="2 3" key="1">
    <citation type="submission" date="2022-09" db="EMBL/GenBank/DDBJ databases">
        <authorList>
            <person name="Palmer J.M."/>
        </authorList>
    </citation>
    <scope>NUCLEOTIDE SEQUENCE [LARGE SCALE GENOMIC DNA]</scope>
    <source>
        <strain evidence="2 3">DSM 7382</strain>
    </source>
</reference>
<evidence type="ECO:0000313" key="3">
    <source>
        <dbReference type="Proteomes" id="UP001385951"/>
    </source>
</evidence>